<dbReference type="Pfam" id="PF01329">
    <property type="entry name" value="Pterin_4a"/>
    <property type="match status" value="1"/>
</dbReference>
<evidence type="ECO:0000256" key="3">
    <source>
        <dbReference type="ARBA" id="ARBA00023239"/>
    </source>
</evidence>
<dbReference type="PANTHER" id="PTHR12599">
    <property type="entry name" value="PTERIN-4-ALPHA-CARBINOLAMINE DEHYDRATASE"/>
    <property type="match status" value="1"/>
</dbReference>
<dbReference type="CDD" id="cd00913">
    <property type="entry name" value="PCD_DCoH_subfamily_a"/>
    <property type="match status" value="1"/>
</dbReference>
<dbReference type="HAMAP" id="MF_00434">
    <property type="entry name" value="Pterin_4_alpha"/>
    <property type="match status" value="1"/>
</dbReference>
<keyword evidence="3 4" id="KW-0456">Lyase</keyword>
<dbReference type="InterPro" id="IPR001533">
    <property type="entry name" value="Pterin_deHydtase"/>
</dbReference>
<dbReference type="GO" id="GO:0006729">
    <property type="term" value="P:tetrahydrobiopterin biosynthetic process"/>
    <property type="evidence" value="ECO:0007669"/>
    <property type="project" value="InterPro"/>
</dbReference>
<proteinExistence type="inferred from homology"/>
<gene>
    <name evidence="5" type="ORF">A3B23_02115</name>
</gene>
<organism evidence="5 6">
    <name type="scientific">Candidatus Colwellbacteria bacterium RIFCSPLOWO2_01_FULL_48_10</name>
    <dbReference type="NCBI Taxonomy" id="1797690"/>
    <lineage>
        <taxon>Bacteria</taxon>
        <taxon>Candidatus Colwelliibacteriota</taxon>
    </lineage>
</organism>
<dbReference type="EMBL" id="MHIY01000012">
    <property type="protein sequence ID" value="OGY59924.1"/>
    <property type="molecule type" value="Genomic_DNA"/>
</dbReference>
<comment type="caution">
    <text evidence="5">The sequence shown here is derived from an EMBL/GenBank/DDBJ whole genome shotgun (WGS) entry which is preliminary data.</text>
</comment>
<evidence type="ECO:0000256" key="4">
    <source>
        <dbReference type="HAMAP-Rule" id="MF_00434"/>
    </source>
</evidence>
<evidence type="ECO:0000313" key="5">
    <source>
        <dbReference type="EMBL" id="OGY59924.1"/>
    </source>
</evidence>
<comment type="catalytic activity">
    <reaction evidence="1 4">
        <text>(4aS,6R)-4a-hydroxy-L-erythro-5,6,7,8-tetrahydrobiopterin = (6R)-L-erythro-6,7-dihydrobiopterin + H2O</text>
        <dbReference type="Rhea" id="RHEA:11920"/>
        <dbReference type="ChEBI" id="CHEBI:15377"/>
        <dbReference type="ChEBI" id="CHEBI:15642"/>
        <dbReference type="ChEBI" id="CHEBI:43120"/>
        <dbReference type="EC" id="4.2.1.96"/>
    </reaction>
</comment>
<dbReference type="Proteomes" id="UP000178744">
    <property type="component" value="Unassembled WGS sequence"/>
</dbReference>
<name>A0A1G1Z5W5_9BACT</name>
<dbReference type="Gene3D" id="3.30.1360.20">
    <property type="entry name" value="Transcriptional coactivator/pterin dehydratase"/>
    <property type="match status" value="1"/>
</dbReference>
<dbReference type="SUPFAM" id="SSF55248">
    <property type="entry name" value="PCD-like"/>
    <property type="match status" value="1"/>
</dbReference>
<dbReference type="AlphaFoldDB" id="A0A1G1Z5W5"/>
<sequence>MNLMELASKKCIPCSTDATPMAREEAEKLVRALNGWSPAEFNGILKLQKDFIFKNFKEAIAFTNKVADIAEAEGHHPNIRIHKWNHVEIENFTHKINGLSENDFILAAKIDSITRSESTNTSE</sequence>
<dbReference type="EC" id="4.2.1.96" evidence="4"/>
<evidence type="ECO:0000256" key="2">
    <source>
        <dbReference type="ARBA" id="ARBA00006472"/>
    </source>
</evidence>
<dbReference type="STRING" id="1797690.A3B23_02115"/>
<evidence type="ECO:0000313" key="6">
    <source>
        <dbReference type="Proteomes" id="UP000178744"/>
    </source>
</evidence>
<reference evidence="5 6" key="1">
    <citation type="journal article" date="2016" name="Nat. Commun.">
        <title>Thousands of microbial genomes shed light on interconnected biogeochemical processes in an aquifer system.</title>
        <authorList>
            <person name="Anantharaman K."/>
            <person name="Brown C.T."/>
            <person name="Hug L.A."/>
            <person name="Sharon I."/>
            <person name="Castelle C.J."/>
            <person name="Probst A.J."/>
            <person name="Thomas B.C."/>
            <person name="Singh A."/>
            <person name="Wilkins M.J."/>
            <person name="Karaoz U."/>
            <person name="Brodie E.L."/>
            <person name="Williams K.H."/>
            <person name="Hubbard S.S."/>
            <person name="Banfield J.F."/>
        </authorList>
    </citation>
    <scope>NUCLEOTIDE SEQUENCE [LARGE SCALE GENOMIC DNA]</scope>
</reference>
<accession>A0A1G1Z5W5</accession>
<evidence type="ECO:0000256" key="1">
    <source>
        <dbReference type="ARBA" id="ARBA00001554"/>
    </source>
</evidence>
<protein>
    <recommendedName>
        <fullName evidence="4">Putative pterin-4-alpha-carbinolamine dehydratase</fullName>
        <shortName evidence="4">PHS</shortName>
        <ecNumber evidence="4">4.2.1.96</ecNumber>
    </recommendedName>
    <alternativeName>
        <fullName evidence="4">4-alpha-hydroxy-tetrahydropterin dehydratase</fullName>
    </alternativeName>
    <alternativeName>
        <fullName evidence="4">Pterin carbinolamine dehydratase</fullName>
        <shortName evidence="4">PCD</shortName>
    </alternativeName>
</protein>
<dbReference type="InterPro" id="IPR036428">
    <property type="entry name" value="PCD_sf"/>
</dbReference>
<comment type="similarity">
    <text evidence="2 4">Belongs to the pterin-4-alpha-carbinolamine dehydratase family.</text>
</comment>
<dbReference type="GO" id="GO:0008124">
    <property type="term" value="F:4-alpha-hydroxytetrahydrobiopterin dehydratase activity"/>
    <property type="evidence" value="ECO:0007669"/>
    <property type="project" value="UniProtKB-UniRule"/>
</dbReference>
<dbReference type="PANTHER" id="PTHR12599:SF0">
    <property type="entry name" value="PTERIN-4-ALPHA-CARBINOLAMINE DEHYDRATASE"/>
    <property type="match status" value="1"/>
</dbReference>